<keyword evidence="3" id="KW-1185">Reference proteome</keyword>
<dbReference type="EMBL" id="LXQD01000343">
    <property type="protein sequence ID" value="RCJ19083.1"/>
    <property type="molecule type" value="Genomic_DNA"/>
</dbReference>
<comment type="caution">
    <text evidence="2">The sequence shown here is derived from an EMBL/GenBank/DDBJ whole genome shotgun (WGS) entry which is preliminary data.</text>
</comment>
<evidence type="ECO:0000313" key="2">
    <source>
        <dbReference type="EMBL" id="RCJ19083.1"/>
    </source>
</evidence>
<evidence type="ECO:0008006" key="4">
    <source>
        <dbReference type="Google" id="ProtNLM"/>
    </source>
</evidence>
<protein>
    <recommendedName>
        <fullName evidence="4">Actin-like protein N-terminal domain-containing protein</fullName>
    </recommendedName>
</protein>
<gene>
    <name evidence="2" type="ORF">A6770_32400</name>
</gene>
<accession>A0A367Q732</accession>
<reference evidence="2" key="1">
    <citation type="submission" date="2016-04" db="EMBL/GenBank/DDBJ databases">
        <authorList>
            <person name="Tabuchi Yagui T.R."/>
        </authorList>
    </citation>
    <scope>NUCLEOTIDE SEQUENCE [LARGE SCALE GENOMIC DNA]</scope>
    <source>
        <strain evidence="2">NIES-26</strain>
    </source>
</reference>
<dbReference type="Proteomes" id="UP000252107">
    <property type="component" value="Unassembled WGS sequence"/>
</dbReference>
<proteinExistence type="predicted"/>
<evidence type="ECO:0000313" key="3">
    <source>
        <dbReference type="Proteomes" id="UP000252107"/>
    </source>
</evidence>
<feature type="compositionally biased region" description="Basic and acidic residues" evidence="1">
    <location>
        <begin position="384"/>
        <end position="400"/>
    </location>
</feature>
<evidence type="ECO:0000256" key="1">
    <source>
        <dbReference type="SAM" id="MobiDB-lite"/>
    </source>
</evidence>
<name>A0A367Q732_9NOSO</name>
<sequence length="400" mass="44380">MIDKENSDVVKLVLTCDLGASLNKILAQIYPDATPQVITMSPEVADVEKESVIGLDVDPLTSDAAWIGIGSEYYALGSLAKNQFAGTSAIRDLKYQYALPKLAGLLWLACNHLGLKEADVFIHLLLPFGEYKDGKNLGKQLSAALKGGIATPTGRLKLKQRNFIVSLEGSGVLAGRRRNLGEAYYRQTIGMLMLGYRNASFTVVKGKNQIKAESTDLGMNWLVERFVEHTAIGLSKDDLRIPKALVDANLGNVEPLRSLSRKTKSADIESDLALFQKSLSLVRREYCRALLRWIRNIASVDEVLICGGTGEFVRSELSQYFEEESIPIIWNGGVNVPTLLDTHKLGNRLADVWGSHISYITTLDMNFGHDRQQPLVPEPIKTPEPTKPDRWKNFLPMREP</sequence>
<organism evidence="2 3">
    <name type="scientific">Nostoc minutum NIES-26</name>
    <dbReference type="NCBI Taxonomy" id="1844469"/>
    <lineage>
        <taxon>Bacteria</taxon>
        <taxon>Bacillati</taxon>
        <taxon>Cyanobacteriota</taxon>
        <taxon>Cyanophyceae</taxon>
        <taxon>Nostocales</taxon>
        <taxon>Nostocaceae</taxon>
        <taxon>Nostoc</taxon>
    </lineage>
</organism>
<dbReference type="AlphaFoldDB" id="A0A367Q732"/>
<feature type="region of interest" description="Disordered" evidence="1">
    <location>
        <begin position="374"/>
        <end position="400"/>
    </location>
</feature>